<dbReference type="STRING" id="1121421.SAMN02745123_00906"/>
<dbReference type="Proteomes" id="UP000183997">
    <property type="component" value="Unassembled WGS sequence"/>
</dbReference>
<evidence type="ECO:0000313" key="1">
    <source>
        <dbReference type="EMBL" id="SHK15283.1"/>
    </source>
</evidence>
<keyword evidence="2" id="KW-1185">Reference proteome</keyword>
<gene>
    <name evidence="1" type="ORF">SAMN02745123_00906</name>
</gene>
<dbReference type="RefSeq" id="WP_072911248.1">
    <property type="nucleotide sequence ID" value="NZ_FRAR01000007.1"/>
</dbReference>
<evidence type="ECO:0000313" key="2">
    <source>
        <dbReference type="Proteomes" id="UP000183997"/>
    </source>
</evidence>
<sequence>MLTVEQYISQMKKKDKLDEFNFQNHAENMTTVIKYVMDYFNNYLNPEAYDYENIKVEQTLLKIEQEIGASYPKSKDFISRYYKEYKSRIDRTLKNYISDLKYYDLFYCKEDYEGAVDAFCNSSKVKGIGVENFKEDLAVLAQEIKDNETEKPSFSSYRLLDDSLIDWVKSAYREYKVNIIQFTEGYMWKYNERYVERKYDSKSETHYRINRYNHRYNNNPFSIDEVYQENCNRPFIEGKKGELEMLMMYDWIFDNVEDSDYWSEYVNLCISTQRVKIVKNINALIPVKVKDIAYPPDVPCSKSFIETYDGFISNNPGTSYILRLSYNKDNDVIWKDEKELKSVISNLHETFSKYCAPSVIEIFPPIRSNNYGEEEFFQKYSILEKAMRKYSDLKIVIVNGSERYHSKPKYLMQTVEDILNIRRTVKERKYHLKLAVDISSLFKKKCYGHELEEKLDKLSEIRNSILGIHLSNIHDVYSIFSEIRKEDDVYLNSHGYHKYSDFLGGISALFNDNLPRYFVPESVAGSEDLEELVDVLLRGGFSFRIEEQKYV</sequence>
<organism evidence="1 2">
    <name type="scientific">Desulforamulus aeronauticus DSM 10349</name>
    <dbReference type="NCBI Taxonomy" id="1121421"/>
    <lineage>
        <taxon>Bacteria</taxon>
        <taxon>Bacillati</taxon>
        <taxon>Bacillota</taxon>
        <taxon>Clostridia</taxon>
        <taxon>Eubacteriales</taxon>
        <taxon>Peptococcaceae</taxon>
        <taxon>Desulforamulus</taxon>
    </lineage>
</organism>
<dbReference type="OrthoDB" id="9554296at2"/>
<accession>A0A1M6Q573</accession>
<reference evidence="2" key="1">
    <citation type="submission" date="2016-11" db="EMBL/GenBank/DDBJ databases">
        <authorList>
            <person name="Varghese N."/>
            <person name="Submissions S."/>
        </authorList>
    </citation>
    <scope>NUCLEOTIDE SEQUENCE [LARGE SCALE GENOMIC DNA]</scope>
    <source>
        <strain evidence="2">DSM 10349</strain>
    </source>
</reference>
<dbReference type="EMBL" id="FRAR01000007">
    <property type="protein sequence ID" value="SHK15283.1"/>
    <property type="molecule type" value="Genomic_DNA"/>
</dbReference>
<proteinExistence type="predicted"/>
<dbReference type="AlphaFoldDB" id="A0A1M6Q573"/>
<name>A0A1M6Q573_9FIRM</name>
<protein>
    <submittedName>
        <fullName evidence="1">Uncharacterized protein</fullName>
    </submittedName>
</protein>